<keyword evidence="4 11" id="KW-0812">Transmembrane</keyword>
<feature type="transmembrane region" description="Helical" evidence="11">
    <location>
        <begin position="241"/>
        <end position="260"/>
    </location>
</feature>
<accession>A0A4V6YAZ5</accession>
<feature type="transmembrane region" description="Helical" evidence="11">
    <location>
        <begin position="91"/>
        <end position="110"/>
    </location>
</feature>
<evidence type="ECO:0000256" key="7">
    <source>
        <dbReference type="ARBA" id="ARBA00022989"/>
    </source>
</evidence>
<dbReference type="InterPro" id="IPR006603">
    <property type="entry name" value="PQ-loop_rpt"/>
</dbReference>
<dbReference type="Gene3D" id="1.20.1280.290">
    <property type="match status" value="1"/>
</dbReference>
<evidence type="ECO:0000256" key="2">
    <source>
        <dbReference type="ARBA" id="ARBA00006855"/>
    </source>
</evidence>
<dbReference type="GO" id="GO:0005774">
    <property type="term" value="C:vacuolar membrane"/>
    <property type="evidence" value="ECO:0007669"/>
    <property type="project" value="TreeGrafter"/>
</dbReference>
<dbReference type="PANTHER" id="PTHR13131">
    <property type="entry name" value="CYSTINOSIN"/>
    <property type="match status" value="1"/>
</dbReference>
<dbReference type="FunFam" id="1.20.1280.290:FF:000016">
    <property type="entry name" value="Cystinosin homolog"/>
    <property type="match status" value="1"/>
</dbReference>
<evidence type="ECO:0000256" key="6">
    <source>
        <dbReference type="ARBA" id="ARBA00022847"/>
    </source>
</evidence>
<dbReference type="GO" id="GO:0000324">
    <property type="term" value="C:fungal-type vacuole"/>
    <property type="evidence" value="ECO:0007669"/>
    <property type="project" value="TreeGrafter"/>
</dbReference>
<keyword evidence="9" id="KW-0458">Lysosome</keyword>
<keyword evidence="6" id="KW-0769">Symport</keyword>
<evidence type="ECO:0000313" key="13">
    <source>
        <dbReference type="Proteomes" id="UP000308133"/>
    </source>
</evidence>
<comment type="catalytic activity">
    <reaction evidence="10">
        <text>L-cystine(out) + H(+)(out) = L-cystine(in) + H(+)(in)</text>
        <dbReference type="Rhea" id="RHEA:66172"/>
        <dbReference type="ChEBI" id="CHEBI:15378"/>
        <dbReference type="ChEBI" id="CHEBI:35491"/>
    </reaction>
    <physiologicalReaction direction="left-to-right" evidence="10">
        <dbReference type="Rhea" id="RHEA:66173"/>
    </physiologicalReaction>
</comment>
<dbReference type="EMBL" id="PTQR01000004">
    <property type="protein sequence ID" value="TKX27462.1"/>
    <property type="molecule type" value="Genomic_DNA"/>
</dbReference>
<evidence type="ECO:0000256" key="11">
    <source>
        <dbReference type="SAM" id="Phobius"/>
    </source>
</evidence>
<sequence>MVVAEHGWEGLARAASDVFGWVYFLAWSFSFYPQPLLNFRRKSTVGLTVDFPLLNVLGFVCYTLSTCAFYFNKEVRHQYAIRNPVAPVPTVRANDVAFAIHALLLCAITYTQFWSRLWGFERTPGKRASRVVQGVFCGSIAGLLIVGFAVIIAQQDPEDPKSWAAIDIMYAASYVKLIVTCVKYVPQAFSNFKAKSTDGWAIGQILLDLTGGVLSIAQLLIDSFLNSDWSGVTGNPAKFGLGNVSIFFDIIFITQHYILYRGNNAETQPLLG</sequence>
<feature type="transmembrane region" description="Helical" evidence="11">
    <location>
        <begin position="164"/>
        <end position="185"/>
    </location>
</feature>
<evidence type="ECO:0000256" key="4">
    <source>
        <dbReference type="ARBA" id="ARBA00022692"/>
    </source>
</evidence>
<dbReference type="PANTHER" id="PTHR13131:SF5">
    <property type="entry name" value="CYSTINOSIN"/>
    <property type="match status" value="1"/>
</dbReference>
<feature type="transmembrane region" description="Helical" evidence="11">
    <location>
        <begin position="197"/>
        <end position="221"/>
    </location>
</feature>
<dbReference type="Pfam" id="PF04193">
    <property type="entry name" value="PQ-loop"/>
    <property type="match status" value="2"/>
</dbReference>
<dbReference type="AlphaFoldDB" id="A0A4V6YAZ5"/>
<gene>
    <name evidence="12" type="ORF">C1H76_0299</name>
</gene>
<evidence type="ECO:0000256" key="5">
    <source>
        <dbReference type="ARBA" id="ARBA00022737"/>
    </source>
</evidence>
<name>A0A4V6YAZ5_9PEZI</name>
<evidence type="ECO:0000256" key="10">
    <source>
        <dbReference type="ARBA" id="ARBA00048473"/>
    </source>
</evidence>
<evidence type="ECO:0000256" key="3">
    <source>
        <dbReference type="ARBA" id="ARBA00022448"/>
    </source>
</evidence>
<dbReference type="InterPro" id="IPR005282">
    <property type="entry name" value="LC_transporter"/>
</dbReference>
<evidence type="ECO:0000313" key="12">
    <source>
        <dbReference type="EMBL" id="TKX27462.1"/>
    </source>
</evidence>
<reference evidence="12 13" key="1">
    <citation type="submission" date="2018-02" db="EMBL/GenBank/DDBJ databases">
        <title>Draft genome sequences of Elsinoe sp., causing black scab on jojoba.</title>
        <authorList>
            <person name="Stodart B."/>
            <person name="Jeffress S."/>
            <person name="Ash G."/>
            <person name="Arun Chinnappa K."/>
        </authorList>
    </citation>
    <scope>NUCLEOTIDE SEQUENCE [LARGE SCALE GENOMIC DNA]</scope>
    <source>
        <strain evidence="12 13">Hillstone_2</strain>
    </source>
</reference>
<comment type="similarity">
    <text evidence="2">Belongs to the cystinosin family.</text>
</comment>
<dbReference type="GO" id="GO:0015184">
    <property type="term" value="F:L-cystine transmembrane transporter activity"/>
    <property type="evidence" value="ECO:0007669"/>
    <property type="project" value="TreeGrafter"/>
</dbReference>
<organism evidence="12 13">
    <name type="scientific">Elsinoe australis</name>
    <dbReference type="NCBI Taxonomy" id="40998"/>
    <lineage>
        <taxon>Eukaryota</taxon>
        <taxon>Fungi</taxon>
        <taxon>Dikarya</taxon>
        <taxon>Ascomycota</taxon>
        <taxon>Pezizomycotina</taxon>
        <taxon>Dothideomycetes</taxon>
        <taxon>Dothideomycetidae</taxon>
        <taxon>Myriangiales</taxon>
        <taxon>Elsinoaceae</taxon>
        <taxon>Elsinoe</taxon>
    </lineage>
</organism>
<evidence type="ECO:0000256" key="9">
    <source>
        <dbReference type="ARBA" id="ARBA00023228"/>
    </source>
</evidence>
<dbReference type="Proteomes" id="UP000308133">
    <property type="component" value="Unassembled WGS sequence"/>
</dbReference>
<comment type="subcellular location">
    <subcellularLocation>
        <location evidence="1">Lysosome membrane</location>
        <topology evidence="1">Multi-pass membrane protein</topology>
    </subcellularLocation>
</comment>
<keyword evidence="7 11" id="KW-1133">Transmembrane helix</keyword>
<evidence type="ECO:0000256" key="8">
    <source>
        <dbReference type="ARBA" id="ARBA00023136"/>
    </source>
</evidence>
<evidence type="ECO:0000256" key="1">
    <source>
        <dbReference type="ARBA" id="ARBA00004155"/>
    </source>
</evidence>
<keyword evidence="3" id="KW-0813">Transport</keyword>
<feature type="transmembrane region" description="Helical" evidence="11">
    <location>
        <begin position="131"/>
        <end position="152"/>
    </location>
</feature>
<feature type="transmembrane region" description="Helical" evidence="11">
    <location>
        <begin position="20"/>
        <end position="39"/>
    </location>
</feature>
<keyword evidence="5" id="KW-0677">Repeat</keyword>
<protein>
    <submittedName>
        <fullName evidence="12">PQ loop repeat-containing protein 1</fullName>
    </submittedName>
</protein>
<proteinExistence type="inferred from homology"/>
<comment type="caution">
    <text evidence="12">The sequence shown here is derived from an EMBL/GenBank/DDBJ whole genome shotgun (WGS) entry which is preliminary data.</text>
</comment>
<dbReference type="GO" id="GO:0015293">
    <property type="term" value="F:symporter activity"/>
    <property type="evidence" value="ECO:0007669"/>
    <property type="project" value="UniProtKB-KW"/>
</dbReference>
<dbReference type="NCBIfam" id="TIGR00951">
    <property type="entry name" value="2A43"/>
    <property type="match status" value="1"/>
</dbReference>
<feature type="transmembrane region" description="Helical" evidence="11">
    <location>
        <begin position="51"/>
        <end position="71"/>
    </location>
</feature>
<dbReference type="SMART" id="SM00679">
    <property type="entry name" value="CTNS"/>
    <property type="match status" value="2"/>
</dbReference>
<keyword evidence="8 11" id="KW-0472">Membrane</keyword>